<sequence length="117" mass="14063">MKERERYLYFFKRGENQININHQPTFYDALQLIKRPEISTYHKLPIKKNTPIILHYIKKQPPQYKLEFEKKILFVHDVHAGDLLKFLSCFLIKDGERVTYMTNKRNAPGVVSKRLQN</sequence>
<protein>
    <submittedName>
        <fullName evidence="1">Uncharacterized protein</fullName>
    </submittedName>
</protein>
<comment type="caution">
    <text evidence="1">The sequence shown here is derived from an EMBL/GenBank/DDBJ whole genome shotgun (WGS) entry which is preliminary data.</text>
</comment>
<accession>A0A2N0ZFT8</accession>
<evidence type="ECO:0000313" key="1">
    <source>
        <dbReference type="EMBL" id="PKG28380.1"/>
    </source>
</evidence>
<dbReference type="Proteomes" id="UP000233343">
    <property type="component" value="Unassembled WGS sequence"/>
</dbReference>
<organism evidence="1 2">
    <name type="scientific">Cytobacillus horneckiae</name>
    <dbReference type="NCBI Taxonomy" id="549687"/>
    <lineage>
        <taxon>Bacteria</taxon>
        <taxon>Bacillati</taxon>
        <taxon>Bacillota</taxon>
        <taxon>Bacilli</taxon>
        <taxon>Bacillales</taxon>
        <taxon>Bacillaceae</taxon>
        <taxon>Cytobacillus</taxon>
    </lineage>
</organism>
<dbReference type="AlphaFoldDB" id="A0A2N0ZFT8"/>
<gene>
    <name evidence="1" type="ORF">CWS20_14330</name>
</gene>
<dbReference type="RefSeq" id="WP_066189265.1">
    <property type="nucleotide sequence ID" value="NZ_JAFDQP010000001.1"/>
</dbReference>
<dbReference type="EMBL" id="PISD01000030">
    <property type="protein sequence ID" value="PKG28380.1"/>
    <property type="molecule type" value="Genomic_DNA"/>
</dbReference>
<name>A0A2N0ZFT8_9BACI</name>
<reference evidence="1 2" key="1">
    <citation type="journal article" date="2010" name="Int. J. Syst. Evol. Microbiol.">
        <title>Bacillus horneckiae sp. nov., isolated from a spacecraft-assembly clean room.</title>
        <authorList>
            <person name="Vaishampayan P."/>
            <person name="Probst A."/>
            <person name="Krishnamurthi S."/>
            <person name="Ghosh S."/>
            <person name="Osman S."/>
            <person name="McDowall A."/>
            <person name="Ruckmani A."/>
            <person name="Mayilraj S."/>
            <person name="Venkateswaran K."/>
        </authorList>
    </citation>
    <scope>NUCLEOTIDE SEQUENCE [LARGE SCALE GENOMIC DNA]</scope>
    <source>
        <strain evidence="2">1PO1SC</strain>
    </source>
</reference>
<keyword evidence="2" id="KW-1185">Reference proteome</keyword>
<proteinExistence type="predicted"/>
<evidence type="ECO:0000313" key="2">
    <source>
        <dbReference type="Proteomes" id="UP000233343"/>
    </source>
</evidence>